<evidence type="ECO:0000259" key="7">
    <source>
        <dbReference type="Pfam" id="PF20684"/>
    </source>
</evidence>
<dbReference type="PANTHER" id="PTHR33048:SF15">
    <property type="entry name" value="INTEGRAL MEMBRANE PROTEIN"/>
    <property type="match status" value="1"/>
</dbReference>
<keyword evidence="3 6" id="KW-1133">Transmembrane helix</keyword>
<keyword evidence="2 6" id="KW-0812">Transmembrane</keyword>
<dbReference type="InterPro" id="IPR052337">
    <property type="entry name" value="SAT4-like"/>
</dbReference>
<dbReference type="PANTHER" id="PTHR33048">
    <property type="entry name" value="PTH11-LIKE INTEGRAL MEMBRANE PROTEIN (AFU_ORTHOLOGUE AFUA_5G11245)"/>
    <property type="match status" value="1"/>
</dbReference>
<feature type="transmembrane region" description="Helical" evidence="6">
    <location>
        <begin position="52"/>
        <end position="74"/>
    </location>
</feature>
<feature type="domain" description="Rhodopsin" evidence="7">
    <location>
        <begin position="70"/>
        <end position="313"/>
    </location>
</feature>
<dbReference type="InterPro" id="IPR049326">
    <property type="entry name" value="Rhodopsin_dom_fungi"/>
</dbReference>
<evidence type="ECO:0000313" key="8">
    <source>
        <dbReference type="EMBL" id="CAI6336111.1"/>
    </source>
</evidence>
<name>A0A9W4XSN5_9PLEO</name>
<accession>A0A9W4XSN5</accession>
<sequence length="409" mass="46023">MVYWSIYIVLSPLLVFDLARFISTPSQSDETMWSETVDPNARAIKPEGFALTVLILSFVFLGISLLAVGLRSWIRLSKRIFGIDDAFLATGTVLYVVVVGLSSYGHFVGLGWKEEHLNEWQWENGMKYYIIWILVYVVALGFVKSSVCLTILRIATTKKPLRRTVWLLLGVTWCSFLITFIGTLFYCQPVRAVWSPKLVLNGGGHCAPTETFIVIAHTATVSTILTDLALVVVPGVLLWETQMKRQAKLQAWALLSFASVASIITILRIPYINKFRQQQDLQFWVSHIVLCSNIETGIGCIASSLPSLRHFTERDTSNTTHGYSNMRRGRMGFFSVGNRQGTTGKSRNPVGTGISLSTIQAQSSDHWDRIRGDGDSDRSTKAINDHEIFTHKTYTIEYHNKSQTQPQEF</sequence>
<feature type="transmembrane region" description="Helical" evidence="6">
    <location>
        <begin position="212"/>
        <end position="239"/>
    </location>
</feature>
<dbReference type="GO" id="GO:0016020">
    <property type="term" value="C:membrane"/>
    <property type="evidence" value="ECO:0007669"/>
    <property type="project" value="UniProtKB-SubCell"/>
</dbReference>
<feature type="transmembrane region" description="Helical" evidence="6">
    <location>
        <begin position="164"/>
        <end position="186"/>
    </location>
</feature>
<comment type="caution">
    <text evidence="8">The sequence shown here is derived from an EMBL/GenBank/DDBJ whole genome shotgun (WGS) entry which is preliminary data.</text>
</comment>
<dbReference type="Proteomes" id="UP001152607">
    <property type="component" value="Unassembled WGS sequence"/>
</dbReference>
<gene>
    <name evidence="8" type="ORF">PDIGIT_LOCUS9202</name>
</gene>
<evidence type="ECO:0000313" key="9">
    <source>
        <dbReference type="Proteomes" id="UP001152607"/>
    </source>
</evidence>
<dbReference type="Pfam" id="PF20684">
    <property type="entry name" value="Fung_rhodopsin"/>
    <property type="match status" value="1"/>
</dbReference>
<keyword evidence="4 6" id="KW-0472">Membrane</keyword>
<protein>
    <recommendedName>
        <fullName evidence="7">Rhodopsin domain-containing protein</fullName>
    </recommendedName>
</protein>
<dbReference type="EMBL" id="CAOQHR010000006">
    <property type="protein sequence ID" value="CAI6336111.1"/>
    <property type="molecule type" value="Genomic_DNA"/>
</dbReference>
<feature type="transmembrane region" description="Helical" evidence="6">
    <location>
        <begin position="86"/>
        <end position="109"/>
    </location>
</feature>
<organism evidence="8 9">
    <name type="scientific">Periconia digitata</name>
    <dbReference type="NCBI Taxonomy" id="1303443"/>
    <lineage>
        <taxon>Eukaryota</taxon>
        <taxon>Fungi</taxon>
        <taxon>Dikarya</taxon>
        <taxon>Ascomycota</taxon>
        <taxon>Pezizomycotina</taxon>
        <taxon>Dothideomycetes</taxon>
        <taxon>Pleosporomycetidae</taxon>
        <taxon>Pleosporales</taxon>
        <taxon>Massarineae</taxon>
        <taxon>Periconiaceae</taxon>
        <taxon>Periconia</taxon>
    </lineage>
</organism>
<dbReference type="OrthoDB" id="9976870at2759"/>
<evidence type="ECO:0000256" key="3">
    <source>
        <dbReference type="ARBA" id="ARBA00022989"/>
    </source>
</evidence>
<keyword evidence="9" id="KW-1185">Reference proteome</keyword>
<dbReference type="AlphaFoldDB" id="A0A9W4XSN5"/>
<comment type="similarity">
    <text evidence="5">Belongs to the SAT4 family.</text>
</comment>
<evidence type="ECO:0000256" key="2">
    <source>
        <dbReference type="ARBA" id="ARBA00022692"/>
    </source>
</evidence>
<feature type="transmembrane region" description="Helical" evidence="6">
    <location>
        <begin position="129"/>
        <end position="152"/>
    </location>
</feature>
<reference evidence="8" key="1">
    <citation type="submission" date="2023-01" db="EMBL/GenBank/DDBJ databases">
        <authorList>
            <person name="Van Ghelder C."/>
            <person name="Rancurel C."/>
        </authorList>
    </citation>
    <scope>NUCLEOTIDE SEQUENCE</scope>
    <source>
        <strain evidence="8">CNCM I-4278</strain>
    </source>
</reference>
<proteinExistence type="inferred from homology"/>
<evidence type="ECO:0000256" key="4">
    <source>
        <dbReference type="ARBA" id="ARBA00023136"/>
    </source>
</evidence>
<evidence type="ECO:0000256" key="1">
    <source>
        <dbReference type="ARBA" id="ARBA00004141"/>
    </source>
</evidence>
<evidence type="ECO:0000256" key="5">
    <source>
        <dbReference type="ARBA" id="ARBA00038359"/>
    </source>
</evidence>
<feature type="transmembrane region" description="Helical" evidence="6">
    <location>
        <begin position="251"/>
        <end position="271"/>
    </location>
</feature>
<evidence type="ECO:0000256" key="6">
    <source>
        <dbReference type="SAM" id="Phobius"/>
    </source>
</evidence>
<comment type="subcellular location">
    <subcellularLocation>
        <location evidence="1">Membrane</location>
        <topology evidence="1">Multi-pass membrane protein</topology>
    </subcellularLocation>
</comment>